<dbReference type="PANTHER" id="PTHR43877:SF2">
    <property type="entry name" value="AMINOALKYLPHOSPHONATE N-ACETYLTRANSFERASE-RELATED"/>
    <property type="match status" value="1"/>
</dbReference>
<dbReference type="EMBL" id="LT629791">
    <property type="protein sequence ID" value="SDU38235.1"/>
    <property type="molecule type" value="Genomic_DNA"/>
</dbReference>
<dbReference type="PROSITE" id="PS50995">
    <property type="entry name" value="HTH_MARR_2"/>
    <property type="match status" value="1"/>
</dbReference>
<dbReference type="SUPFAM" id="SSF55729">
    <property type="entry name" value="Acyl-CoA N-acyltransferases (Nat)"/>
    <property type="match status" value="1"/>
</dbReference>
<name>A0A1H2I2Q5_9ACTN</name>
<proteinExistence type="predicted"/>
<feature type="domain" description="HTH marR-type" evidence="3">
    <location>
        <begin position="10"/>
        <end position="147"/>
    </location>
</feature>
<evidence type="ECO:0000256" key="2">
    <source>
        <dbReference type="ARBA" id="ARBA00023315"/>
    </source>
</evidence>
<dbReference type="AlphaFoldDB" id="A0A1H2I2Q5"/>
<dbReference type="GO" id="GO:0016747">
    <property type="term" value="F:acyltransferase activity, transferring groups other than amino-acyl groups"/>
    <property type="evidence" value="ECO:0007669"/>
    <property type="project" value="InterPro"/>
</dbReference>
<dbReference type="Proteomes" id="UP000182977">
    <property type="component" value="Chromosome I"/>
</dbReference>
<evidence type="ECO:0000313" key="5">
    <source>
        <dbReference type="EMBL" id="SDU38235.1"/>
    </source>
</evidence>
<dbReference type="STRING" id="419479.SAMN04488563_1392"/>
<keyword evidence="1" id="KW-0808">Transferase</keyword>
<keyword evidence="2" id="KW-0012">Acyltransferase</keyword>
<dbReference type="PANTHER" id="PTHR43877">
    <property type="entry name" value="AMINOALKYLPHOSPHONATE N-ACETYLTRANSFERASE-RELATED-RELATED"/>
    <property type="match status" value="1"/>
</dbReference>
<sequence>MTPGRFPDYSQRMDEIMVARVRRFNRLVTQQVGALNDRFLARDRPLGESRLLWEIGDGRDVRALRTSLDLDSGYVSRLLRSLEAAGLVTTEPSAADRRVRLARLTEAGWAERRLLDERSDELAAELLSTLPDRQRARLVAAMGEVERLLTAATVHLAPADPEEPAAQHCLRAYAAELDARFDGGFDPARSIRADAADLRPPAGLVLVATLHGAPVGCGALKLHGAEPAELKRMWVDETARGLGLGRRLLAELERRAAEYGAPAVRLETNQALTEAIALYRSAGYAEVAAFNAEPYAHHWFEKSLPSPG</sequence>
<dbReference type="SUPFAM" id="SSF46785">
    <property type="entry name" value="Winged helix' DNA-binding domain"/>
    <property type="match status" value="1"/>
</dbReference>
<dbReference type="PROSITE" id="PS51186">
    <property type="entry name" value="GNAT"/>
    <property type="match status" value="1"/>
</dbReference>
<dbReference type="Pfam" id="PF12802">
    <property type="entry name" value="MarR_2"/>
    <property type="match status" value="1"/>
</dbReference>
<dbReference type="InterPro" id="IPR016181">
    <property type="entry name" value="Acyl_CoA_acyltransferase"/>
</dbReference>
<evidence type="ECO:0000313" key="6">
    <source>
        <dbReference type="Proteomes" id="UP000182977"/>
    </source>
</evidence>
<reference evidence="6" key="1">
    <citation type="submission" date="2016-10" db="EMBL/GenBank/DDBJ databases">
        <authorList>
            <person name="Varghese N."/>
            <person name="Submissions S."/>
        </authorList>
    </citation>
    <scope>NUCLEOTIDE SEQUENCE [LARGE SCALE GENOMIC DNA]</scope>
    <source>
        <strain evidence="6">DSM 45079</strain>
    </source>
</reference>
<accession>A0A1H2I2Q5</accession>
<feature type="domain" description="N-acetyltransferase" evidence="4">
    <location>
        <begin position="154"/>
        <end position="305"/>
    </location>
</feature>
<dbReference type="InterPro" id="IPR050832">
    <property type="entry name" value="Bact_Acetyltransf"/>
</dbReference>
<gene>
    <name evidence="5" type="ORF">SAMN04488563_1392</name>
</gene>
<keyword evidence="6" id="KW-1185">Reference proteome</keyword>
<dbReference type="Gene3D" id="3.40.630.30">
    <property type="match status" value="1"/>
</dbReference>
<dbReference type="InterPro" id="IPR000835">
    <property type="entry name" value="HTH_MarR-typ"/>
</dbReference>
<evidence type="ECO:0000256" key="1">
    <source>
        <dbReference type="ARBA" id="ARBA00022679"/>
    </source>
</evidence>
<evidence type="ECO:0000259" key="4">
    <source>
        <dbReference type="PROSITE" id="PS51186"/>
    </source>
</evidence>
<protein>
    <submittedName>
        <fullName evidence="5">MarR family protein</fullName>
    </submittedName>
</protein>
<dbReference type="Gene3D" id="1.10.10.10">
    <property type="entry name" value="Winged helix-like DNA-binding domain superfamily/Winged helix DNA-binding domain"/>
    <property type="match status" value="1"/>
</dbReference>
<dbReference type="InterPro" id="IPR036388">
    <property type="entry name" value="WH-like_DNA-bd_sf"/>
</dbReference>
<dbReference type="InterPro" id="IPR036390">
    <property type="entry name" value="WH_DNA-bd_sf"/>
</dbReference>
<dbReference type="Pfam" id="PF00583">
    <property type="entry name" value="Acetyltransf_1"/>
    <property type="match status" value="1"/>
</dbReference>
<dbReference type="SMART" id="SM00347">
    <property type="entry name" value="HTH_MARR"/>
    <property type="match status" value="1"/>
</dbReference>
<evidence type="ECO:0000259" key="3">
    <source>
        <dbReference type="PROSITE" id="PS50995"/>
    </source>
</evidence>
<dbReference type="InterPro" id="IPR000182">
    <property type="entry name" value="GNAT_dom"/>
</dbReference>
<organism evidence="5 6">
    <name type="scientific">Jiangella alkaliphila</name>
    <dbReference type="NCBI Taxonomy" id="419479"/>
    <lineage>
        <taxon>Bacteria</taxon>
        <taxon>Bacillati</taxon>
        <taxon>Actinomycetota</taxon>
        <taxon>Actinomycetes</taxon>
        <taxon>Jiangellales</taxon>
        <taxon>Jiangellaceae</taxon>
        <taxon>Jiangella</taxon>
    </lineage>
</organism>
<dbReference type="GO" id="GO:0003700">
    <property type="term" value="F:DNA-binding transcription factor activity"/>
    <property type="evidence" value="ECO:0007669"/>
    <property type="project" value="InterPro"/>
</dbReference>